<evidence type="ECO:0000313" key="3">
    <source>
        <dbReference type="Proteomes" id="UP000633219"/>
    </source>
</evidence>
<feature type="domain" description="FAD-dependent urate hydroxylase HpyO/Asp monooxygenase CreE-like FAD/NAD(P)-binding" evidence="1">
    <location>
        <begin position="7"/>
        <end position="155"/>
    </location>
</feature>
<dbReference type="InterPro" id="IPR052189">
    <property type="entry name" value="L-asp_N-monooxygenase_NS-form"/>
</dbReference>
<dbReference type="Gene3D" id="3.50.50.60">
    <property type="entry name" value="FAD/NAD(P)-binding domain"/>
    <property type="match status" value="1"/>
</dbReference>
<sequence>MTKADIAVLGAGFSATAVVVNLLEYLHPERTIAVVGCQNGFGRGVAYATDDDAHRLNVPAGRMSLFADRPNDLIDWLARRGDAYGSDDFIPRRLFGAYVSDTLGQGIQRTDNRARVRFIDAQALRCHALEAERQIFELTNADVIEVGKSVLCLGGTAAGLPVVQGGVDAAVRDLVVENPWTCGWMDGLDIDAPVFIVGAGLTAVDQLVSLRKRGHAGPIHMLSRHALMPHAHVVPRSAAIESPISPGGKLSEMLNALRVAAARSEDWRSVVDGLRPVTQSLWQSMSIDERRRFLRHASGWWNIHRHRMAPDIAGVLDSMRASGQLVVHKGWLERVVREGQNAAVIYKDRHSRTSRRIAAQRVVNCTGMEKCSVARVPLLQDMLDKAFIRQDPLGLGLAVDEQSRIQSGAGMLDTGAYAMGPMTVGQFWEIFAVPDIRVQARDVAQRVATAA</sequence>
<keyword evidence="3" id="KW-1185">Reference proteome</keyword>
<organism evidence="2 3">
    <name type="scientific">Rhizobium setariae</name>
    <dbReference type="NCBI Taxonomy" id="2801340"/>
    <lineage>
        <taxon>Bacteria</taxon>
        <taxon>Pseudomonadati</taxon>
        <taxon>Pseudomonadota</taxon>
        <taxon>Alphaproteobacteria</taxon>
        <taxon>Hyphomicrobiales</taxon>
        <taxon>Rhizobiaceae</taxon>
        <taxon>Rhizobium/Agrobacterium group</taxon>
        <taxon>Rhizobium</taxon>
    </lineage>
</organism>
<dbReference type="Proteomes" id="UP000633219">
    <property type="component" value="Unassembled WGS sequence"/>
</dbReference>
<comment type="caution">
    <text evidence="2">The sequence shown here is derived from an EMBL/GenBank/DDBJ whole genome shotgun (WGS) entry which is preliminary data.</text>
</comment>
<evidence type="ECO:0000259" key="1">
    <source>
        <dbReference type="Pfam" id="PF13454"/>
    </source>
</evidence>
<dbReference type="PANTHER" id="PTHR40254:SF1">
    <property type="entry name" value="BLR0577 PROTEIN"/>
    <property type="match status" value="1"/>
</dbReference>
<dbReference type="PANTHER" id="PTHR40254">
    <property type="entry name" value="BLR0577 PROTEIN"/>
    <property type="match status" value="1"/>
</dbReference>
<dbReference type="InterPro" id="IPR036188">
    <property type="entry name" value="FAD/NAD-bd_sf"/>
</dbReference>
<name>A0A936YL81_9HYPH</name>
<dbReference type="SUPFAM" id="SSF51905">
    <property type="entry name" value="FAD/NAD(P)-binding domain"/>
    <property type="match status" value="1"/>
</dbReference>
<evidence type="ECO:0000313" key="2">
    <source>
        <dbReference type="EMBL" id="MBL0372494.1"/>
    </source>
</evidence>
<gene>
    <name evidence="2" type="ORF">JJB09_10680</name>
</gene>
<dbReference type="RefSeq" id="WP_201657332.1">
    <property type="nucleotide sequence ID" value="NZ_JAEQNC010000005.1"/>
</dbReference>
<reference evidence="2" key="1">
    <citation type="submission" date="2021-01" db="EMBL/GenBank/DDBJ databases">
        <title>Rhizobium sp. strain KVB221 16S ribosomal RNA gene Genome sequencing and assembly.</title>
        <authorList>
            <person name="Kang M."/>
        </authorList>
    </citation>
    <scope>NUCLEOTIDE SEQUENCE</scope>
    <source>
        <strain evidence="2">KVB221</strain>
    </source>
</reference>
<proteinExistence type="predicted"/>
<dbReference type="AlphaFoldDB" id="A0A936YL81"/>
<dbReference type="Pfam" id="PF13454">
    <property type="entry name" value="NAD_binding_9"/>
    <property type="match status" value="1"/>
</dbReference>
<accession>A0A936YL81</accession>
<protein>
    <submittedName>
        <fullName evidence="2">FAD/NAD(P)-binding protein</fullName>
    </submittedName>
</protein>
<dbReference type="EMBL" id="JAEQNC010000005">
    <property type="protein sequence ID" value="MBL0372494.1"/>
    <property type="molecule type" value="Genomic_DNA"/>
</dbReference>
<dbReference type="InterPro" id="IPR038732">
    <property type="entry name" value="HpyO/CreE_NAD-binding"/>
</dbReference>